<organism evidence="5 6">
    <name type="scientific">Candidatus Scybalocola faecigallinarum</name>
    <dbReference type="NCBI Taxonomy" id="2840941"/>
    <lineage>
        <taxon>Bacteria</taxon>
        <taxon>Bacillati</taxon>
        <taxon>Bacillota</taxon>
        <taxon>Clostridia</taxon>
        <taxon>Lachnospirales</taxon>
        <taxon>Lachnospiraceae</taxon>
        <taxon>Lachnospiraceae incertae sedis</taxon>
        <taxon>Candidatus Scybalocola (ex Gilroy et al. 2021)</taxon>
    </lineage>
</organism>
<feature type="signal peptide" evidence="3">
    <location>
        <begin position="1"/>
        <end position="19"/>
    </location>
</feature>
<dbReference type="Gene3D" id="3.40.190.10">
    <property type="entry name" value="Periplasmic binding protein-like II"/>
    <property type="match status" value="1"/>
</dbReference>
<dbReference type="PROSITE" id="PS51257">
    <property type="entry name" value="PROKAR_LIPOPROTEIN"/>
    <property type="match status" value="1"/>
</dbReference>
<evidence type="ECO:0000313" key="6">
    <source>
        <dbReference type="Proteomes" id="UP000823927"/>
    </source>
</evidence>
<reference evidence="5" key="1">
    <citation type="submission" date="2020-10" db="EMBL/GenBank/DDBJ databases">
        <authorList>
            <person name="Gilroy R."/>
        </authorList>
    </citation>
    <scope>NUCLEOTIDE SEQUENCE</scope>
    <source>
        <strain evidence="5">CHK178-757</strain>
    </source>
</reference>
<dbReference type="PANTHER" id="PTHR43649:SF17">
    <property type="entry name" value="ABC TRANSPORTER SOLUTE BINDING PROTEIN-SUGAR TRANSPORT"/>
    <property type="match status" value="1"/>
</dbReference>
<feature type="coiled-coil region" evidence="1">
    <location>
        <begin position="486"/>
        <end position="522"/>
    </location>
</feature>
<evidence type="ECO:0000313" key="5">
    <source>
        <dbReference type="EMBL" id="HIS47790.1"/>
    </source>
</evidence>
<dbReference type="InterPro" id="IPR006059">
    <property type="entry name" value="SBP"/>
</dbReference>
<feature type="chain" id="PRO_5038636016" evidence="3">
    <location>
        <begin position="20"/>
        <end position="523"/>
    </location>
</feature>
<evidence type="ECO:0000256" key="2">
    <source>
        <dbReference type="SAM" id="MobiDB-lite"/>
    </source>
</evidence>
<dbReference type="Pfam" id="PF01547">
    <property type="entry name" value="SBP_bac_1"/>
    <property type="match status" value="1"/>
</dbReference>
<dbReference type="SUPFAM" id="SSF53850">
    <property type="entry name" value="Periplasmic binding protein-like II"/>
    <property type="match status" value="1"/>
</dbReference>
<protein>
    <submittedName>
        <fullName evidence="5">ABC transporter substrate-binding protein</fullName>
    </submittedName>
</protein>
<keyword evidence="3" id="KW-0732">Signal</keyword>
<evidence type="ECO:0000259" key="4">
    <source>
        <dbReference type="Pfam" id="PF12010"/>
    </source>
</evidence>
<feature type="compositionally biased region" description="Low complexity" evidence="2">
    <location>
        <begin position="39"/>
        <end position="50"/>
    </location>
</feature>
<dbReference type="InterPro" id="IPR022627">
    <property type="entry name" value="DUF3502"/>
</dbReference>
<dbReference type="PANTHER" id="PTHR43649">
    <property type="entry name" value="ARABINOSE-BINDING PROTEIN-RELATED"/>
    <property type="match status" value="1"/>
</dbReference>
<dbReference type="Proteomes" id="UP000823927">
    <property type="component" value="Unassembled WGS sequence"/>
</dbReference>
<dbReference type="Pfam" id="PF12010">
    <property type="entry name" value="DUF3502"/>
    <property type="match status" value="1"/>
</dbReference>
<comment type="caution">
    <text evidence="5">The sequence shown here is derived from an EMBL/GenBank/DDBJ whole genome shotgun (WGS) entry which is preliminary data.</text>
</comment>
<dbReference type="EMBL" id="DVIT01000034">
    <property type="protein sequence ID" value="HIS47790.1"/>
    <property type="molecule type" value="Genomic_DNA"/>
</dbReference>
<dbReference type="InterPro" id="IPR050490">
    <property type="entry name" value="Bact_solute-bd_prot1"/>
</dbReference>
<feature type="region of interest" description="Disordered" evidence="2">
    <location>
        <begin position="24"/>
        <end position="50"/>
    </location>
</feature>
<reference evidence="5" key="2">
    <citation type="journal article" date="2021" name="PeerJ">
        <title>Extensive microbial diversity within the chicken gut microbiome revealed by metagenomics and culture.</title>
        <authorList>
            <person name="Gilroy R."/>
            <person name="Ravi A."/>
            <person name="Getino M."/>
            <person name="Pursley I."/>
            <person name="Horton D.L."/>
            <person name="Alikhan N.F."/>
            <person name="Baker D."/>
            <person name="Gharbi K."/>
            <person name="Hall N."/>
            <person name="Watson M."/>
            <person name="Adriaenssens E.M."/>
            <person name="Foster-Nyarko E."/>
            <person name="Jarju S."/>
            <person name="Secka A."/>
            <person name="Antonio M."/>
            <person name="Oren A."/>
            <person name="Chaudhuri R.R."/>
            <person name="La Ragione R."/>
            <person name="Hildebrand F."/>
            <person name="Pallen M.J."/>
        </authorList>
    </citation>
    <scope>NUCLEOTIDE SEQUENCE</scope>
    <source>
        <strain evidence="5">CHK178-757</strain>
    </source>
</reference>
<evidence type="ECO:0000256" key="1">
    <source>
        <dbReference type="SAM" id="Coils"/>
    </source>
</evidence>
<gene>
    <name evidence="5" type="ORF">IAB46_09630</name>
</gene>
<evidence type="ECO:0000256" key="3">
    <source>
        <dbReference type="SAM" id="SignalP"/>
    </source>
</evidence>
<name>A0A9D1JRX0_9FIRM</name>
<keyword evidence="1" id="KW-0175">Coiled coil</keyword>
<accession>A0A9D1JRX0</accession>
<sequence>MKRFTAGLLTAAMSVSLLAGCGGNDSGTQSSGSGGSEAAGGTEASAGSEEAGAINFDEEPYEVVIENLTLGTDMPDLEMVEEAVNEITLPEINCTVKLLNIHIADHVTRLSLMAAGGEKIDIVTTGRTYSYPSMVSDGLLLPLDDLLEERGQGVMEKAADVIEACRIGDSIYSIPGPIHSYDGNGMIYNKEMAEEYGIEIPETITVEDVEEIAAKLKEANPDMYLLTKGTGEQDMMITLFYPNIVAFGVNAIYGAMDESDPELKVFNLFKTDEYREYLYKNREWYENGWVPQDSMVSGVNTRDVFTTQQSFCEFGTVSPIQMGVLSPSYDFELGMATMHEPETSTSGVQENGWGISINCERPDKAMDFLNLLYTNADVANLLSYGIEGVHYEKVSDRIIKYPEGVNAGNVGYSKVFSTFGDTLQIYQFEPVTEEAIDECIEISANADKSPILGFSFDPQPVSTQVSNVTNAIAEYLPGLIVGIYEKDEIDAQLDKMNEALDAAGMEDIIAEHQRQLDEWLAQQ</sequence>
<proteinExistence type="predicted"/>
<feature type="domain" description="DUF3502" evidence="4">
    <location>
        <begin position="450"/>
        <end position="521"/>
    </location>
</feature>
<dbReference type="AlphaFoldDB" id="A0A9D1JRX0"/>